<proteinExistence type="predicted"/>
<dbReference type="InterPro" id="IPR036097">
    <property type="entry name" value="HisK_dim/P_sf"/>
</dbReference>
<evidence type="ECO:0000313" key="18">
    <source>
        <dbReference type="Proteomes" id="UP000643810"/>
    </source>
</evidence>
<dbReference type="Gene3D" id="3.30.565.10">
    <property type="entry name" value="Histidine kinase-like ATPase, C-terminal domain"/>
    <property type="match status" value="1"/>
</dbReference>
<dbReference type="Gene3D" id="1.10.287.130">
    <property type="match status" value="1"/>
</dbReference>
<feature type="domain" description="Histidine kinase" evidence="15">
    <location>
        <begin position="265"/>
        <end position="461"/>
    </location>
</feature>
<gene>
    <name evidence="17" type="ORF">H8R94_09980</name>
</gene>
<sequence length="467" mass="53591">MTKEKKNAMLHCLEEHRPGKWKIRTKLFVVILIMLAVSILLFWGLWNLQESVCHVFENLHLISWFDEDTYIEQIKEDAVNYNVPELESDKTAQKAFRPFLKKHTSYYIGCYIYGHDDGLFRAGHAAKVIEKIMYGSIISDSMDILGEYTNIVPVQFANGTYDVVYSSFMRTRFVYPYVIASALFSIFIFFLGVLSYMGSVIKRMDGLKDAVVNMSQGDLTHAIPQCGEDEVGIVAKELDILRKTLDENIKQEDAIRQTNQELISAISHDLRTPLTVLNGYLEVLRMDNADEEKRALYLNKCLQKTADIKALTDHMFEYAFAYETNEEAVLKRMEIGQVKEILLGNCEFVELAGFTIEGQMEDIEGIMYADEMMLKRMSSNLFSNILKYADKGKPIYVRLRVEQGMLGILLINTIKQDVGTVESNHIGLRSSQKMVELHKGQMHVYHEKQQFRVHILLPVISISTPQS</sequence>
<evidence type="ECO:0000256" key="13">
    <source>
        <dbReference type="ARBA" id="ARBA00023136"/>
    </source>
</evidence>
<comment type="caution">
    <text evidence="17">The sequence shown here is derived from an EMBL/GenBank/DDBJ whole genome shotgun (WGS) entry which is preliminary data.</text>
</comment>
<dbReference type="InterPro" id="IPR003660">
    <property type="entry name" value="HAMP_dom"/>
</dbReference>
<feature type="transmembrane region" description="Helical" evidence="14">
    <location>
        <begin position="27"/>
        <end position="46"/>
    </location>
</feature>
<keyword evidence="8" id="KW-0547">Nucleotide-binding</keyword>
<keyword evidence="12" id="KW-0902">Two-component regulatory system</keyword>
<evidence type="ECO:0000256" key="14">
    <source>
        <dbReference type="SAM" id="Phobius"/>
    </source>
</evidence>
<keyword evidence="18" id="KW-1185">Reference proteome</keyword>
<evidence type="ECO:0000256" key="4">
    <source>
        <dbReference type="ARBA" id="ARBA00022475"/>
    </source>
</evidence>
<keyword evidence="11 14" id="KW-1133">Transmembrane helix</keyword>
<dbReference type="InterPro" id="IPR003661">
    <property type="entry name" value="HisK_dim/P_dom"/>
</dbReference>
<evidence type="ECO:0000256" key="12">
    <source>
        <dbReference type="ARBA" id="ARBA00023012"/>
    </source>
</evidence>
<dbReference type="GO" id="GO:0016301">
    <property type="term" value="F:kinase activity"/>
    <property type="evidence" value="ECO:0007669"/>
    <property type="project" value="UniProtKB-KW"/>
</dbReference>
<dbReference type="InterPro" id="IPR036890">
    <property type="entry name" value="HATPase_C_sf"/>
</dbReference>
<dbReference type="SUPFAM" id="SSF55874">
    <property type="entry name" value="ATPase domain of HSP90 chaperone/DNA topoisomerase II/histidine kinase"/>
    <property type="match status" value="1"/>
</dbReference>
<evidence type="ECO:0000256" key="1">
    <source>
        <dbReference type="ARBA" id="ARBA00000085"/>
    </source>
</evidence>
<evidence type="ECO:0000259" key="16">
    <source>
        <dbReference type="PROSITE" id="PS50885"/>
    </source>
</evidence>
<keyword evidence="10" id="KW-0067">ATP-binding</keyword>
<evidence type="ECO:0000313" key="17">
    <source>
        <dbReference type="EMBL" id="MBC5686927.1"/>
    </source>
</evidence>
<comment type="catalytic activity">
    <reaction evidence="1">
        <text>ATP + protein L-histidine = ADP + protein N-phospho-L-histidine.</text>
        <dbReference type="EC" id="2.7.13.3"/>
    </reaction>
</comment>
<evidence type="ECO:0000256" key="2">
    <source>
        <dbReference type="ARBA" id="ARBA00004651"/>
    </source>
</evidence>
<protein>
    <recommendedName>
        <fullName evidence="3">histidine kinase</fullName>
        <ecNumber evidence="3">2.7.13.3</ecNumber>
    </recommendedName>
</protein>
<keyword evidence="5" id="KW-0597">Phosphoprotein</keyword>
<keyword evidence="6" id="KW-0808">Transferase</keyword>
<organism evidence="17 18">
    <name type="scientific">Roseburia lenta</name>
    <dbReference type="NCBI Taxonomy" id="2763061"/>
    <lineage>
        <taxon>Bacteria</taxon>
        <taxon>Bacillati</taxon>
        <taxon>Bacillota</taxon>
        <taxon>Clostridia</taxon>
        <taxon>Lachnospirales</taxon>
        <taxon>Lachnospiraceae</taxon>
        <taxon>Roseburia</taxon>
    </lineage>
</organism>
<dbReference type="Pfam" id="PF00512">
    <property type="entry name" value="HisKA"/>
    <property type="match status" value="1"/>
</dbReference>
<dbReference type="InterPro" id="IPR005467">
    <property type="entry name" value="His_kinase_dom"/>
</dbReference>
<dbReference type="EC" id="2.7.13.3" evidence="3"/>
<accession>A0ABR7GI22</accession>
<dbReference type="RefSeq" id="WP_178011135.1">
    <property type="nucleotide sequence ID" value="NZ_JACOPG010000004.1"/>
</dbReference>
<dbReference type="CDD" id="cd00082">
    <property type="entry name" value="HisKA"/>
    <property type="match status" value="1"/>
</dbReference>
<dbReference type="PROSITE" id="PS50109">
    <property type="entry name" value="HIS_KIN"/>
    <property type="match status" value="1"/>
</dbReference>
<evidence type="ECO:0000256" key="10">
    <source>
        <dbReference type="ARBA" id="ARBA00022840"/>
    </source>
</evidence>
<dbReference type="EMBL" id="JACOPG010000004">
    <property type="protein sequence ID" value="MBC5686927.1"/>
    <property type="molecule type" value="Genomic_DNA"/>
</dbReference>
<keyword evidence="9 17" id="KW-0418">Kinase</keyword>
<dbReference type="SUPFAM" id="SSF47384">
    <property type="entry name" value="Homodimeric domain of signal transducing histidine kinase"/>
    <property type="match status" value="1"/>
</dbReference>
<evidence type="ECO:0000256" key="3">
    <source>
        <dbReference type="ARBA" id="ARBA00012438"/>
    </source>
</evidence>
<evidence type="ECO:0000256" key="11">
    <source>
        <dbReference type="ARBA" id="ARBA00022989"/>
    </source>
</evidence>
<evidence type="ECO:0000256" key="6">
    <source>
        <dbReference type="ARBA" id="ARBA00022679"/>
    </source>
</evidence>
<reference evidence="17 18" key="1">
    <citation type="submission" date="2020-08" db="EMBL/GenBank/DDBJ databases">
        <title>Genome public.</title>
        <authorList>
            <person name="Liu C."/>
            <person name="Sun Q."/>
        </authorList>
    </citation>
    <scope>NUCLEOTIDE SEQUENCE [LARGE SCALE GENOMIC DNA]</scope>
    <source>
        <strain evidence="17 18">NSJ-9</strain>
    </source>
</reference>
<dbReference type="SMART" id="SM00388">
    <property type="entry name" value="HisKA"/>
    <property type="match status" value="1"/>
</dbReference>
<evidence type="ECO:0000256" key="7">
    <source>
        <dbReference type="ARBA" id="ARBA00022692"/>
    </source>
</evidence>
<keyword evidence="13 14" id="KW-0472">Membrane</keyword>
<evidence type="ECO:0000256" key="9">
    <source>
        <dbReference type="ARBA" id="ARBA00022777"/>
    </source>
</evidence>
<keyword evidence="4" id="KW-1003">Cell membrane</keyword>
<comment type="subcellular location">
    <subcellularLocation>
        <location evidence="2">Cell membrane</location>
        <topology evidence="2">Multi-pass membrane protein</topology>
    </subcellularLocation>
</comment>
<dbReference type="PANTHER" id="PTHR45528:SF1">
    <property type="entry name" value="SENSOR HISTIDINE KINASE CPXA"/>
    <property type="match status" value="1"/>
</dbReference>
<dbReference type="PROSITE" id="PS50885">
    <property type="entry name" value="HAMP"/>
    <property type="match status" value="1"/>
</dbReference>
<feature type="domain" description="HAMP" evidence="16">
    <location>
        <begin position="198"/>
        <end position="250"/>
    </location>
</feature>
<evidence type="ECO:0000256" key="5">
    <source>
        <dbReference type="ARBA" id="ARBA00022553"/>
    </source>
</evidence>
<name>A0ABR7GI22_9FIRM</name>
<dbReference type="PANTHER" id="PTHR45528">
    <property type="entry name" value="SENSOR HISTIDINE KINASE CPXA"/>
    <property type="match status" value="1"/>
</dbReference>
<evidence type="ECO:0000256" key="8">
    <source>
        <dbReference type="ARBA" id="ARBA00022741"/>
    </source>
</evidence>
<evidence type="ECO:0000259" key="15">
    <source>
        <dbReference type="PROSITE" id="PS50109"/>
    </source>
</evidence>
<dbReference type="Gene3D" id="6.10.340.10">
    <property type="match status" value="1"/>
</dbReference>
<feature type="transmembrane region" description="Helical" evidence="14">
    <location>
        <begin position="174"/>
        <end position="194"/>
    </location>
</feature>
<dbReference type="SMART" id="SM00304">
    <property type="entry name" value="HAMP"/>
    <property type="match status" value="1"/>
</dbReference>
<dbReference type="Proteomes" id="UP000643810">
    <property type="component" value="Unassembled WGS sequence"/>
</dbReference>
<keyword evidence="7 14" id="KW-0812">Transmembrane</keyword>
<dbReference type="InterPro" id="IPR050398">
    <property type="entry name" value="HssS/ArlS-like"/>
</dbReference>